<accession>A0A2C9LI00</accession>
<proteinExistence type="predicted"/>
<dbReference type="VEuPathDB" id="VectorBase:BGLAX_049577"/>
<name>A0A2C9LI00_BIOGL</name>
<reference evidence="1" key="1">
    <citation type="submission" date="2020-05" db="UniProtKB">
        <authorList>
            <consortium name="EnsemblMetazoa"/>
        </authorList>
    </citation>
    <scope>IDENTIFICATION</scope>
    <source>
        <strain evidence="1">BB02</strain>
    </source>
</reference>
<evidence type="ECO:0000313" key="1">
    <source>
        <dbReference type="EnsemblMetazoa" id="BGLB031413-PA"/>
    </source>
</evidence>
<sequence length="323" mass="36694">MAYTRENCQRIVKVGYRDVAFPSTQLQSMEDCNDYLHDMSALRKDMNDKGYLLIRGLHDRDDVLTARQAVLNYIHSLEDKLDKNHSVDEGVLREGCGLGCLPVMEGHTEISHTKPVLNVIAGERPFKFFSQYFDEDVTTFDYKWLRAMHQSGFTGAHVDNVYMCRGSKDLLTMWTPIGDITVEMGVLAVCEGSNNLPSFQRFQSTYGEMDAELVGLKGTGWFTEDPFEITEKFGGQWKTTDFKAGDVLIFNMRTVHMSTTNTTQFARISCDTRWQPSSQPADPRFSGNVETSKAKFGLLSKMDCSDNIQTFTTIEKLKEEWGL</sequence>
<organism evidence="1 2">
    <name type="scientific">Biomphalaria glabrata</name>
    <name type="common">Bloodfluke planorb</name>
    <name type="synonym">Freshwater snail</name>
    <dbReference type="NCBI Taxonomy" id="6526"/>
    <lineage>
        <taxon>Eukaryota</taxon>
        <taxon>Metazoa</taxon>
        <taxon>Spiralia</taxon>
        <taxon>Lophotrochozoa</taxon>
        <taxon>Mollusca</taxon>
        <taxon>Gastropoda</taxon>
        <taxon>Heterobranchia</taxon>
        <taxon>Euthyneura</taxon>
        <taxon>Panpulmonata</taxon>
        <taxon>Hygrophila</taxon>
        <taxon>Lymnaeoidea</taxon>
        <taxon>Planorbidae</taxon>
        <taxon>Biomphalaria</taxon>
    </lineage>
</organism>
<evidence type="ECO:0008006" key="3">
    <source>
        <dbReference type="Google" id="ProtNLM"/>
    </source>
</evidence>
<dbReference type="Pfam" id="PF05721">
    <property type="entry name" value="PhyH"/>
    <property type="match status" value="1"/>
</dbReference>
<protein>
    <recommendedName>
        <fullName evidence="3">Phytanoyl-CoA dioxygenase</fullName>
    </recommendedName>
</protein>
<dbReference type="PANTHER" id="PTHR40128:SF1">
    <property type="entry name" value="PHYTANOYL-COA HYDROXYLASE"/>
    <property type="match status" value="1"/>
</dbReference>
<dbReference type="PANTHER" id="PTHR40128">
    <property type="entry name" value="EXPRESSED PROTEIN"/>
    <property type="match status" value="1"/>
</dbReference>
<dbReference type="Gene3D" id="2.60.120.620">
    <property type="entry name" value="q2cbj1_9rhob like domain"/>
    <property type="match status" value="1"/>
</dbReference>
<dbReference type="VEuPathDB" id="VectorBase:BGLB031413"/>
<evidence type="ECO:0000313" key="2">
    <source>
        <dbReference type="Proteomes" id="UP000076420"/>
    </source>
</evidence>
<dbReference type="STRING" id="6526.A0A2C9LI00"/>
<dbReference type="KEGG" id="bgt:106056465"/>
<dbReference type="SUPFAM" id="SSF51197">
    <property type="entry name" value="Clavaminate synthase-like"/>
    <property type="match status" value="1"/>
</dbReference>
<dbReference type="InterPro" id="IPR008775">
    <property type="entry name" value="Phytyl_CoA_dOase-like"/>
</dbReference>
<gene>
    <name evidence="1" type="primary">106056465</name>
</gene>
<dbReference type="AlphaFoldDB" id="A0A2C9LI00"/>
<dbReference type="Proteomes" id="UP000076420">
    <property type="component" value="Unassembled WGS sequence"/>
</dbReference>
<dbReference type="OrthoDB" id="2328924at2759"/>
<dbReference type="EnsemblMetazoa" id="BGLB031413-RA">
    <property type="protein sequence ID" value="BGLB031413-PA"/>
    <property type="gene ID" value="BGLB031413"/>
</dbReference>
<dbReference type="RefSeq" id="XP_013068695.2">
    <property type="nucleotide sequence ID" value="XM_013213241.2"/>
</dbReference>